<dbReference type="EMBL" id="VSSQ01018307">
    <property type="protein sequence ID" value="MPM61376.1"/>
    <property type="molecule type" value="Genomic_DNA"/>
</dbReference>
<evidence type="ECO:0000256" key="1">
    <source>
        <dbReference type="SAM" id="Phobius"/>
    </source>
</evidence>
<organism evidence="2">
    <name type="scientific">bioreactor metagenome</name>
    <dbReference type="NCBI Taxonomy" id="1076179"/>
    <lineage>
        <taxon>unclassified sequences</taxon>
        <taxon>metagenomes</taxon>
        <taxon>ecological metagenomes</taxon>
    </lineage>
</organism>
<sequence length="99" mass="11683">MFLVIISFVIFDITSLIDMFNYFKAMFNFNNILIDKTFYYYLIPNTLLLVFAIIASTPFIKTLLNKFKSLRFIILISGLILSTAFLIDSSFNPFLYFRF</sequence>
<proteinExistence type="predicted"/>
<name>A0A645B8J2_9ZZZZ</name>
<feature type="transmembrane region" description="Helical" evidence="1">
    <location>
        <begin position="72"/>
        <end position="91"/>
    </location>
</feature>
<dbReference type="AlphaFoldDB" id="A0A645B8J2"/>
<keyword evidence="1" id="KW-0472">Membrane</keyword>
<feature type="transmembrane region" description="Helical" evidence="1">
    <location>
        <begin position="39"/>
        <end position="60"/>
    </location>
</feature>
<reference evidence="2" key="1">
    <citation type="submission" date="2019-08" db="EMBL/GenBank/DDBJ databases">
        <authorList>
            <person name="Kucharzyk K."/>
            <person name="Murdoch R.W."/>
            <person name="Higgins S."/>
            <person name="Loffler F."/>
        </authorList>
    </citation>
    <scope>NUCLEOTIDE SEQUENCE</scope>
</reference>
<accession>A0A645B8J2</accession>
<keyword evidence="1" id="KW-0812">Transmembrane</keyword>
<protein>
    <submittedName>
        <fullName evidence="2">Uncharacterized protein</fullName>
    </submittedName>
</protein>
<comment type="caution">
    <text evidence="2">The sequence shown here is derived from an EMBL/GenBank/DDBJ whole genome shotgun (WGS) entry which is preliminary data.</text>
</comment>
<keyword evidence="1" id="KW-1133">Transmembrane helix</keyword>
<gene>
    <name evidence="2" type="ORF">SDC9_108234</name>
</gene>
<evidence type="ECO:0000313" key="2">
    <source>
        <dbReference type="EMBL" id="MPM61376.1"/>
    </source>
</evidence>